<dbReference type="InterPro" id="IPR051663">
    <property type="entry name" value="CLec_Tetranectin-domain"/>
</dbReference>
<organism evidence="8">
    <name type="scientific">Lamprotornis superbus</name>
    <dbReference type="NCBI Taxonomy" id="245042"/>
    <lineage>
        <taxon>Eukaryota</taxon>
        <taxon>Metazoa</taxon>
        <taxon>Chordata</taxon>
        <taxon>Craniata</taxon>
        <taxon>Vertebrata</taxon>
        <taxon>Euteleostomi</taxon>
        <taxon>Archelosauria</taxon>
        <taxon>Archosauria</taxon>
        <taxon>Dinosauria</taxon>
        <taxon>Saurischia</taxon>
        <taxon>Theropoda</taxon>
        <taxon>Coelurosauria</taxon>
        <taxon>Aves</taxon>
        <taxon>Neognathae</taxon>
        <taxon>Neoaves</taxon>
        <taxon>Telluraves</taxon>
        <taxon>Australaves</taxon>
        <taxon>Passeriformes</taxon>
        <taxon>Sturnidae</taxon>
        <taxon>Lamprotornis</taxon>
    </lineage>
</organism>
<dbReference type="SUPFAM" id="SSF56436">
    <property type="entry name" value="C-type lectin-like"/>
    <property type="match status" value="2"/>
</dbReference>
<dbReference type="EMBL" id="JADDUC010000052">
    <property type="protein sequence ID" value="KAG0121328.1"/>
    <property type="molecule type" value="Genomic_DNA"/>
</dbReference>
<evidence type="ECO:0000313" key="8">
    <source>
        <dbReference type="EMBL" id="KAG0121328.1"/>
    </source>
</evidence>
<name>A0A835NTZ5_9PASS</name>
<dbReference type="Proteomes" id="UP000618051">
    <property type="component" value="Unassembled WGS sequence"/>
</dbReference>
<dbReference type="OrthoDB" id="10255512at2759"/>
<protein>
    <submittedName>
        <fullName evidence="8">Pulmonary surfactant-associated protein A</fullName>
    </submittedName>
</protein>
<reference evidence="9" key="3">
    <citation type="submission" date="2022-01" db="EMBL/GenBank/DDBJ databases">
        <authorList>
            <person name="Rubenstein D.R."/>
        </authorList>
    </citation>
    <scope>NUCLEOTIDE SEQUENCE</scope>
    <source>
        <strain evidence="9">SS15</strain>
        <tissue evidence="9">Liver</tissue>
    </source>
</reference>
<dbReference type="GO" id="GO:0008083">
    <property type="term" value="F:growth factor activity"/>
    <property type="evidence" value="ECO:0007669"/>
    <property type="project" value="TreeGrafter"/>
</dbReference>
<dbReference type="InterPro" id="IPR016186">
    <property type="entry name" value="C-type_lectin-like/link_sf"/>
</dbReference>
<comment type="subcellular location">
    <subcellularLocation>
        <location evidence="1">Secreted</location>
    </subcellularLocation>
</comment>
<dbReference type="InterPro" id="IPR018378">
    <property type="entry name" value="C-type_lectin_CS"/>
</dbReference>
<dbReference type="PANTHER" id="PTHR22799:SF1">
    <property type="entry name" value="C-TYPE LECTIN DOMAIN FAMILY 11 MEMBER A"/>
    <property type="match status" value="1"/>
</dbReference>
<keyword evidence="3" id="KW-0732">Signal</keyword>
<dbReference type="GO" id="GO:0001503">
    <property type="term" value="P:ossification"/>
    <property type="evidence" value="ECO:0007669"/>
    <property type="project" value="TreeGrafter"/>
</dbReference>
<proteinExistence type="predicted"/>
<feature type="non-terminal residue" evidence="8">
    <location>
        <position position="1"/>
    </location>
</feature>
<evidence type="ECO:0000256" key="3">
    <source>
        <dbReference type="ARBA" id="ARBA00022729"/>
    </source>
</evidence>
<feature type="transmembrane region" description="Helical" evidence="6">
    <location>
        <begin position="758"/>
        <end position="783"/>
    </location>
</feature>
<dbReference type="GO" id="GO:0005615">
    <property type="term" value="C:extracellular space"/>
    <property type="evidence" value="ECO:0007669"/>
    <property type="project" value="TreeGrafter"/>
</dbReference>
<keyword evidence="10" id="KW-1185">Reference proteome</keyword>
<evidence type="ECO:0000259" key="7">
    <source>
        <dbReference type="PROSITE" id="PS50041"/>
    </source>
</evidence>
<dbReference type="PROSITE" id="PS50041">
    <property type="entry name" value="C_TYPE_LECTIN_2"/>
    <property type="match status" value="2"/>
</dbReference>
<feature type="non-terminal residue" evidence="8">
    <location>
        <position position="795"/>
    </location>
</feature>
<gene>
    <name evidence="9" type="ORF">IHE44_0001736</name>
    <name evidence="8" type="ORF">IHE44_011507</name>
</gene>
<feature type="domain" description="C-type lectin" evidence="7">
    <location>
        <begin position="627"/>
        <end position="719"/>
    </location>
</feature>
<dbReference type="GO" id="GO:0030246">
    <property type="term" value="F:carbohydrate binding"/>
    <property type="evidence" value="ECO:0007669"/>
    <property type="project" value="UniProtKB-KW"/>
</dbReference>
<evidence type="ECO:0000256" key="5">
    <source>
        <dbReference type="ARBA" id="ARBA00023157"/>
    </source>
</evidence>
<accession>A0A835NTZ5</accession>
<comment type="caution">
    <text evidence="8">The sequence shown here is derived from an EMBL/GenBank/DDBJ whole genome shotgun (WGS) entry which is preliminary data.</text>
</comment>
<evidence type="ECO:0000256" key="6">
    <source>
        <dbReference type="SAM" id="Phobius"/>
    </source>
</evidence>
<evidence type="ECO:0000313" key="9">
    <source>
        <dbReference type="EMBL" id="KAI1236443.1"/>
    </source>
</evidence>
<dbReference type="Gene3D" id="3.10.100.10">
    <property type="entry name" value="Mannose-Binding Protein A, subunit A"/>
    <property type="match status" value="2"/>
</dbReference>
<dbReference type="InterPro" id="IPR001304">
    <property type="entry name" value="C-type_lectin-like"/>
</dbReference>
<evidence type="ECO:0000313" key="10">
    <source>
        <dbReference type="Proteomes" id="UP000618051"/>
    </source>
</evidence>
<dbReference type="PANTHER" id="PTHR22799">
    <property type="entry name" value="TETRANECTIN-RELATED"/>
    <property type="match status" value="1"/>
</dbReference>
<reference evidence="9 10" key="2">
    <citation type="journal article" date="2021" name="J. Hered.">
        <title>Feather Gene Expression Elucidates the Developmental Basis of Plumage Iridescence in African Starlings.</title>
        <authorList>
            <person name="Rubenstein D.R."/>
            <person name="Corvelo A."/>
            <person name="MacManes M.D."/>
            <person name="Maia R."/>
            <person name="Narzisi G."/>
            <person name="Rousaki A."/>
            <person name="Vandenabeele P."/>
            <person name="Shawkey M.D."/>
            <person name="Solomon J."/>
        </authorList>
    </citation>
    <scope>NUCLEOTIDE SEQUENCE [LARGE SCALE GENOMIC DNA]</scope>
    <source>
        <strain evidence="9">SS15</strain>
    </source>
</reference>
<dbReference type="Pfam" id="PF00059">
    <property type="entry name" value="Lectin_C"/>
    <property type="match status" value="2"/>
</dbReference>
<keyword evidence="4" id="KW-0430">Lectin</keyword>
<feature type="domain" description="C-type lectin" evidence="7">
    <location>
        <begin position="388"/>
        <end position="487"/>
    </location>
</feature>
<dbReference type="SMART" id="SM00034">
    <property type="entry name" value="CLECT"/>
    <property type="match status" value="2"/>
</dbReference>
<reference evidence="8" key="1">
    <citation type="submission" date="2020-10" db="EMBL/GenBank/DDBJ databases">
        <title>Feather gene expression reveals the developmental basis of iridescence in African starlings.</title>
        <authorList>
            <person name="Rubenstein D.R."/>
        </authorList>
    </citation>
    <scope>NUCLEOTIDE SEQUENCE</scope>
    <source>
        <strain evidence="8">SS15</strain>
        <tissue evidence="8">Liver</tissue>
    </source>
</reference>
<evidence type="ECO:0000256" key="1">
    <source>
        <dbReference type="ARBA" id="ARBA00004613"/>
    </source>
</evidence>
<evidence type="ECO:0000256" key="2">
    <source>
        <dbReference type="ARBA" id="ARBA00022525"/>
    </source>
</evidence>
<keyword evidence="6" id="KW-0472">Membrane</keyword>
<dbReference type="PROSITE" id="PS00615">
    <property type="entry name" value="C_TYPE_LECTIN_1"/>
    <property type="match status" value="1"/>
</dbReference>
<keyword evidence="6" id="KW-0812">Transmembrane</keyword>
<evidence type="ECO:0000256" key="4">
    <source>
        <dbReference type="ARBA" id="ARBA00022734"/>
    </source>
</evidence>
<keyword evidence="6" id="KW-1133">Transmembrane helix</keyword>
<dbReference type="AlphaFoldDB" id="A0A835NTZ5"/>
<dbReference type="InterPro" id="IPR016187">
    <property type="entry name" value="CTDL_fold"/>
</dbReference>
<dbReference type="InterPro" id="IPR035275">
    <property type="entry name" value="Smim3"/>
</dbReference>
<sequence>FLVLHVQTLEVFYGRRKKSFKFRTGFAVCEVPVSKSLILTAEVTLKTGEQDIVQSFLQTFDLTQVKDTKYVAQESEIVLTPRLDILEFHWDLIPIELRFKLIFQKKNMTELLINFSNCPSDIIDQQVSLGRMVDAGALQQLDRQLDMDPTLEKGLIPVGTSGIEELDGCLHPKTMREPHLSLDIEGQEPGLPLPLPASESEFHPKKQSKYLQKKDLKLLIHYIPPRREYRIEHRSDFRAPPRWILEAYRKRSKSKSFVNLMLLKLTSFTSDDRKLSRFSEEEEKLKRTTSREVQGLYNKPDIFVGYKSYLAHTVLVTVLSMSTQWYHGWLDSASSAAGLPDSLATKHHSALANLKHRLFQLEAVLALNGKIRKVGEKMLASNGKKVDFASALQSCEEAGGTLAAPKNEEENKAIMDTVKQYNQYAYLGIRKGETSGQFQYINGMPLNYSNWHQHEPDGQGKEKCVEMYTDGTWNDKKCNKYRLTISELHQDWCTQGHSISNAAGFNPASVGTPPRTEVLRHTAVVELHKILAVAFFVLPFCAQGKPAGFLPQFPFKHFFGDGSDERQIPDLTPPPGNENGDVIHELEHRISRLEGVLRLNKMITESGGKIFATNGKSADFGATMKKCKEAGGSIATPRNPGENDAILYFVRYFNTYAYLGIKQSLIPGKFQLLNGAQLSYTNWYSNEPSGKGEEECVEMYTDGTWNDKKCNKNHLIVCQFYGFLSNLAVFIFTKIQILLQTLEMEAITVDTILAPWEILLVIFAAVLVMSLLMLLPPAAVVLWRMKRAPQISLHG</sequence>
<dbReference type="Pfam" id="PF17307">
    <property type="entry name" value="Smim3"/>
    <property type="match status" value="1"/>
</dbReference>
<keyword evidence="2" id="KW-0964">Secreted</keyword>
<keyword evidence="5" id="KW-1015">Disulfide bond</keyword>
<dbReference type="EMBL" id="JADDUC020000010">
    <property type="protein sequence ID" value="KAI1236443.1"/>
    <property type="molecule type" value="Genomic_DNA"/>
</dbReference>